<name>A0A0M0BNQ1_9ARCH</name>
<evidence type="ECO:0000256" key="7">
    <source>
        <dbReference type="SAM" id="Phobius"/>
    </source>
</evidence>
<dbReference type="GO" id="GO:0016491">
    <property type="term" value="F:oxidoreductase activity"/>
    <property type="evidence" value="ECO:0007669"/>
    <property type="project" value="UniProtKB-ARBA"/>
</dbReference>
<dbReference type="Proteomes" id="UP000037237">
    <property type="component" value="Unassembled WGS sequence"/>
</dbReference>
<dbReference type="Pfam" id="PF13237">
    <property type="entry name" value="Fer4_10"/>
    <property type="match status" value="1"/>
</dbReference>
<evidence type="ECO:0000256" key="1">
    <source>
        <dbReference type="ARBA" id="ARBA00022448"/>
    </source>
</evidence>
<protein>
    <recommendedName>
        <fullName evidence="8">4Fe-4S ferredoxin-type domain-containing protein</fullName>
    </recommendedName>
</protein>
<dbReference type="AlphaFoldDB" id="A0A0M0BNQ1"/>
<evidence type="ECO:0000256" key="6">
    <source>
        <dbReference type="ARBA" id="ARBA00023014"/>
    </source>
</evidence>
<keyword evidence="5" id="KW-0408">Iron</keyword>
<dbReference type="Gene3D" id="3.30.70.20">
    <property type="match status" value="1"/>
</dbReference>
<dbReference type="InterPro" id="IPR017900">
    <property type="entry name" value="4Fe4S_Fe_S_CS"/>
</dbReference>
<sequence>MVMELLAETLKLTTLVALGIAGILVILIWKKNRTTKVSYLKYVIQTVSLAAIFILFTYPVRPLFILAFILIIPIVLGRFFCGWICPFGLYMDAITLIRKVLKIRHIIIPDKFNKLLHNLRYALILFFFGLVVVLSLTEPPSTLDLLTVMALFFAGPFEHIGILLGPIVPIIVPWEGPLEIGGLYFSFPYIQDVIKYAGENFATISALIFFALIVIGSFFIRRVWCRFCPTGASIAVMNKVKGFNWVPVLHLDKNETKCTKCGICKRVCPVQVTEIYEQKGGKITTSMCMLCSRCVEMCPYEDCLRIKLGNKTVFKSRNWLEQSEVD</sequence>
<organism evidence="9 10">
    <name type="scientific">miscellaneous Crenarchaeota group-1 archaeon SG8-32-1</name>
    <dbReference type="NCBI Taxonomy" id="1685124"/>
    <lineage>
        <taxon>Archaea</taxon>
        <taxon>Candidatus Bathyarchaeota</taxon>
        <taxon>MCG-1</taxon>
    </lineage>
</organism>
<dbReference type="PATRIC" id="fig|1685124.3.peg.1075"/>
<feature type="transmembrane region" description="Helical" evidence="7">
    <location>
        <begin position="201"/>
        <end position="220"/>
    </location>
</feature>
<evidence type="ECO:0000259" key="8">
    <source>
        <dbReference type="PROSITE" id="PS51379"/>
    </source>
</evidence>
<keyword evidence="2" id="KW-0004">4Fe-4S</keyword>
<evidence type="ECO:0000256" key="3">
    <source>
        <dbReference type="ARBA" id="ARBA00022723"/>
    </source>
</evidence>
<dbReference type="GO" id="GO:0046872">
    <property type="term" value="F:metal ion binding"/>
    <property type="evidence" value="ECO:0007669"/>
    <property type="project" value="UniProtKB-KW"/>
</dbReference>
<feature type="domain" description="4Fe-4S ferredoxin-type" evidence="8">
    <location>
        <begin position="279"/>
        <end position="309"/>
    </location>
</feature>
<keyword evidence="7" id="KW-0472">Membrane</keyword>
<evidence type="ECO:0000313" key="9">
    <source>
        <dbReference type="EMBL" id="KON30044.1"/>
    </source>
</evidence>
<evidence type="ECO:0000256" key="2">
    <source>
        <dbReference type="ARBA" id="ARBA00022485"/>
    </source>
</evidence>
<keyword evidence="1" id="KW-0813">Transport</keyword>
<dbReference type="GO" id="GO:0051539">
    <property type="term" value="F:4 iron, 4 sulfur cluster binding"/>
    <property type="evidence" value="ECO:0007669"/>
    <property type="project" value="UniProtKB-KW"/>
</dbReference>
<dbReference type="Pfam" id="PF12801">
    <property type="entry name" value="Fer4_5"/>
    <property type="match status" value="2"/>
</dbReference>
<dbReference type="PROSITE" id="PS00198">
    <property type="entry name" value="4FE4S_FER_1"/>
    <property type="match status" value="2"/>
</dbReference>
<dbReference type="InterPro" id="IPR017896">
    <property type="entry name" value="4Fe4S_Fe-S-bd"/>
</dbReference>
<dbReference type="SUPFAM" id="SSF54862">
    <property type="entry name" value="4Fe-4S ferredoxins"/>
    <property type="match status" value="1"/>
</dbReference>
<reference evidence="9 10" key="1">
    <citation type="submission" date="2015-06" db="EMBL/GenBank/DDBJ databases">
        <title>New insights into the roles of widespread benthic archaea in carbon and nitrogen cycling.</title>
        <authorList>
            <person name="Lazar C.S."/>
            <person name="Baker B.J."/>
            <person name="Seitz K.W."/>
            <person name="Hyde A.S."/>
            <person name="Dick G.J."/>
            <person name="Hinrichs K.-U."/>
            <person name="Teske A.P."/>
        </authorList>
    </citation>
    <scope>NUCLEOTIDE SEQUENCE [LARGE SCALE GENOMIC DNA]</scope>
    <source>
        <strain evidence="9">SG8-32-1</strain>
    </source>
</reference>
<evidence type="ECO:0000313" key="10">
    <source>
        <dbReference type="Proteomes" id="UP000037237"/>
    </source>
</evidence>
<feature type="transmembrane region" description="Helical" evidence="7">
    <location>
        <begin position="12"/>
        <end position="30"/>
    </location>
</feature>
<dbReference type="InterPro" id="IPR051684">
    <property type="entry name" value="Electron_Trans/Redox"/>
</dbReference>
<evidence type="ECO:0000256" key="4">
    <source>
        <dbReference type="ARBA" id="ARBA00022982"/>
    </source>
</evidence>
<keyword evidence="3" id="KW-0479">Metal-binding</keyword>
<feature type="domain" description="4Fe-4S ferredoxin-type" evidence="8">
    <location>
        <begin position="247"/>
        <end position="278"/>
    </location>
</feature>
<evidence type="ECO:0000256" key="5">
    <source>
        <dbReference type="ARBA" id="ARBA00023004"/>
    </source>
</evidence>
<accession>A0A0M0BNQ1</accession>
<proteinExistence type="predicted"/>
<feature type="transmembrane region" description="Helical" evidence="7">
    <location>
        <begin position="118"/>
        <end position="136"/>
    </location>
</feature>
<gene>
    <name evidence="9" type="ORF">AC477_05285</name>
</gene>
<dbReference type="GO" id="GO:0005886">
    <property type="term" value="C:plasma membrane"/>
    <property type="evidence" value="ECO:0007669"/>
    <property type="project" value="TreeGrafter"/>
</dbReference>
<feature type="transmembrane region" description="Helical" evidence="7">
    <location>
        <begin position="64"/>
        <end position="97"/>
    </location>
</feature>
<dbReference type="PANTHER" id="PTHR30176:SF3">
    <property type="entry name" value="FERREDOXIN-TYPE PROTEIN NAPH"/>
    <property type="match status" value="1"/>
</dbReference>
<dbReference type="EMBL" id="LFWU01000136">
    <property type="protein sequence ID" value="KON30044.1"/>
    <property type="molecule type" value="Genomic_DNA"/>
</dbReference>
<comment type="caution">
    <text evidence="9">The sequence shown here is derived from an EMBL/GenBank/DDBJ whole genome shotgun (WGS) entry which is preliminary data.</text>
</comment>
<dbReference type="PANTHER" id="PTHR30176">
    <property type="entry name" value="FERREDOXIN-TYPE PROTEIN NAPH"/>
    <property type="match status" value="1"/>
</dbReference>
<keyword evidence="4" id="KW-0249">Electron transport</keyword>
<keyword evidence="6" id="KW-0411">Iron-sulfur</keyword>
<keyword evidence="7" id="KW-1133">Transmembrane helix</keyword>
<keyword evidence="7" id="KW-0812">Transmembrane</keyword>
<dbReference type="PROSITE" id="PS51379">
    <property type="entry name" value="4FE4S_FER_2"/>
    <property type="match status" value="2"/>
</dbReference>